<proteinExistence type="predicted"/>
<reference evidence="3 5" key="2">
    <citation type="submission" date="2020-08" db="EMBL/GenBank/DDBJ databases">
        <title>Sequencing the genomes of 1000 actinobacteria strains.</title>
        <authorList>
            <person name="Klenk H.-P."/>
        </authorList>
    </citation>
    <scope>NUCLEOTIDE SEQUENCE [LARGE SCALE GENOMIC DNA]</scope>
    <source>
        <strain evidence="3 5">DSM 9581</strain>
    </source>
</reference>
<evidence type="ECO:0000313" key="5">
    <source>
        <dbReference type="Proteomes" id="UP000564629"/>
    </source>
</evidence>
<dbReference type="Pfam" id="PF20554">
    <property type="entry name" value="DUF6766"/>
    <property type="match status" value="1"/>
</dbReference>
<comment type="caution">
    <text evidence="2">The sequence shown here is derived from an EMBL/GenBank/DDBJ whole genome shotgun (WGS) entry which is preliminary data.</text>
</comment>
<dbReference type="Proteomes" id="UP000564629">
    <property type="component" value="Unassembled WGS sequence"/>
</dbReference>
<reference evidence="2 4" key="1">
    <citation type="submission" date="2019-07" db="EMBL/GenBank/DDBJ databases">
        <title>Whole genome shotgun sequence of Cellulomonas hominis NBRC 16055.</title>
        <authorList>
            <person name="Hosoyama A."/>
            <person name="Uohara A."/>
            <person name="Ohji S."/>
            <person name="Ichikawa N."/>
        </authorList>
    </citation>
    <scope>NUCLEOTIDE SEQUENCE [LARGE SCALE GENOMIC DNA]</scope>
    <source>
        <strain evidence="2 4">NBRC 16055</strain>
    </source>
</reference>
<evidence type="ECO:0000313" key="4">
    <source>
        <dbReference type="Proteomes" id="UP000321723"/>
    </source>
</evidence>
<dbReference type="EMBL" id="BJVQ01000043">
    <property type="protein sequence ID" value="GEL47634.1"/>
    <property type="molecule type" value="Genomic_DNA"/>
</dbReference>
<dbReference type="InterPro" id="IPR046657">
    <property type="entry name" value="DUF6766"/>
</dbReference>
<evidence type="ECO:0000313" key="2">
    <source>
        <dbReference type="EMBL" id="GEL47634.1"/>
    </source>
</evidence>
<name>A0A511FGC6_9CELL</name>
<dbReference type="RefSeq" id="WP_146838904.1">
    <property type="nucleotide sequence ID" value="NZ_BJVQ01000043.1"/>
</dbReference>
<accession>A0A511FGC6</accession>
<sequence length="228" mass="25318">MTRRTPRVLRENGLSLFFGAIFLAAVVGQAASGLALVNREQVAADLDPLTLGQYVTSSAFLVDLTENWQSEFLQFLLFIGATVWLLQRGSPESKSLDRAGRESDEDQRVGRHAGEDSPSWARRTGWRLSVYSHSLTLVMGAVFLGSWLAQSLTGAVAYSEEQMRDLQDPVTWTEYLTLPDFWSRTLQNWQSEFLAVLCMVVFAIYLRERGSPESKPVGAPHGATGVES</sequence>
<evidence type="ECO:0000256" key="1">
    <source>
        <dbReference type="SAM" id="MobiDB-lite"/>
    </source>
</evidence>
<feature type="compositionally biased region" description="Basic and acidic residues" evidence="1">
    <location>
        <begin position="94"/>
        <end position="115"/>
    </location>
</feature>
<evidence type="ECO:0000313" key="3">
    <source>
        <dbReference type="EMBL" id="MBB5471325.1"/>
    </source>
</evidence>
<organism evidence="2 4">
    <name type="scientific">Cellulomonas hominis</name>
    <dbReference type="NCBI Taxonomy" id="156981"/>
    <lineage>
        <taxon>Bacteria</taxon>
        <taxon>Bacillati</taxon>
        <taxon>Actinomycetota</taxon>
        <taxon>Actinomycetes</taxon>
        <taxon>Micrococcales</taxon>
        <taxon>Cellulomonadaceae</taxon>
        <taxon>Cellulomonas</taxon>
    </lineage>
</organism>
<dbReference type="EMBL" id="JACHDN010000001">
    <property type="protein sequence ID" value="MBB5471325.1"/>
    <property type="molecule type" value="Genomic_DNA"/>
</dbReference>
<dbReference type="Proteomes" id="UP000321723">
    <property type="component" value="Unassembled WGS sequence"/>
</dbReference>
<dbReference type="OrthoDB" id="187863at2"/>
<gene>
    <name evidence="2" type="ORF">CHO01_27500</name>
    <name evidence="3" type="ORF">HNR08_000061</name>
</gene>
<protein>
    <submittedName>
        <fullName evidence="2">Uncharacterized protein</fullName>
    </submittedName>
</protein>
<dbReference type="AlphaFoldDB" id="A0A511FGC6"/>
<feature type="region of interest" description="Disordered" evidence="1">
    <location>
        <begin position="93"/>
        <end position="119"/>
    </location>
</feature>
<keyword evidence="4" id="KW-1185">Reference proteome</keyword>